<dbReference type="Proteomes" id="UP000051297">
    <property type="component" value="Unassembled WGS sequence"/>
</dbReference>
<proteinExistence type="predicted"/>
<name>A0A0T5ZXA9_UNCKA</name>
<accession>A0A0T5ZXA9</accession>
<dbReference type="AlphaFoldDB" id="A0A0T5ZXA9"/>
<dbReference type="STRING" id="1576480.XU08_C0003G0094"/>
<evidence type="ECO:0000313" key="2">
    <source>
        <dbReference type="Proteomes" id="UP000051297"/>
    </source>
</evidence>
<evidence type="ECO:0000313" key="1">
    <source>
        <dbReference type="EMBL" id="KRT67418.1"/>
    </source>
</evidence>
<reference evidence="1 2" key="1">
    <citation type="submission" date="2015-05" db="EMBL/GenBank/DDBJ databases">
        <title>Critical biogeochemical functions in the subsurface are associated with bacteria from new phyla and little studied lineages.</title>
        <authorList>
            <person name="Hug L.A."/>
            <person name="Thomas B.C."/>
            <person name="Sharon I."/>
            <person name="Brown C.T."/>
            <person name="Sharma R."/>
            <person name="Hettich R.L."/>
            <person name="Wilkins M.J."/>
            <person name="Williams K.H."/>
            <person name="Singh A."/>
            <person name="Banfield J.F."/>
        </authorList>
    </citation>
    <scope>NUCLEOTIDE SEQUENCE [LARGE SCALE GENOMIC DNA]</scope>
    <source>
        <strain evidence="1">CSP1-7</strain>
    </source>
</reference>
<organism evidence="1 2">
    <name type="scientific">candidate division WWE3 bacterium CSP1-7</name>
    <dbReference type="NCBI Taxonomy" id="1576480"/>
    <lineage>
        <taxon>Bacteria</taxon>
        <taxon>Katanobacteria</taxon>
    </lineage>
</organism>
<gene>
    <name evidence="1" type="ORF">XU08_C0003G0094</name>
</gene>
<comment type="caution">
    <text evidence="1">The sequence shown here is derived from an EMBL/GenBank/DDBJ whole genome shotgun (WGS) entry which is preliminary data.</text>
</comment>
<sequence length="81" mass="9166">MLTCELSVNGRVVGTLTAHRTTRRDGKGRYSYGCVIRTPEGVTRNAIVWHDPSDGIWALVRSAIEDLRPEKWFPGPDRKEN</sequence>
<dbReference type="EMBL" id="LDXK01000003">
    <property type="protein sequence ID" value="KRT67418.1"/>
    <property type="molecule type" value="Genomic_DNA"/>
</dbReference>
<protein>
    <submittedName>
        <fullName evidence="1">Uncharacterized protein</fullName>
    </submittedName>
</protein>